<evidence type="ECO:0000256" key="7">
    <source>
        <dbReference type="ARBA" id="ARBA00061030"/>
    </source>
</evidence>
<feature type="region of interest" description="Disordered" evidence="9">
    <location>
        <begin position="619"/>
        <end position="669"/>
    </location>
</feature>
<reference evidence="11" key="2">
    <citation type="submission" date="2025-09" db="UniProtKB">
        <authorList>
            <consortium name="Ensembl"/>
        </authorList>
    </citation>
    <scope>IDENTIFICATION</scope>
</reference>
<keyword evidence="4 8" id="KW-0067">ATP-binding</keyword>
<evidence type="ECO:0000256" key="3">
    <source>
        <dbReference type="ARBA" id="ARBA00022741"/>
    </source>
</evidence>
<feature type="region of interest" description="Disordered" evidence="9">
    <location>
        <begin position="1220"/>
        <end position="1239"/>
    </location>
</feature>
<dbReference type="InterPro" id="IPR036961">
    <property type="entry name" value="Kinesin_motor_dom_sf"/>
</dbReference>
<feature type="region of interest" description="Disordered" evidence="9">
    <location>
        <begin position="1264"/>
        <end position="1283"/>
    </location>
</feature>
<evidence type="ECO:0000256" key="2">
    <source>
        <dbReference type="ARBA" id="ARBA00022701"/>
    </source>
</evidence>
<evidence type="ECO:0000256" key="6">
    <source>
        <dbReference type="ARBA" id="ARBA00023212"/>
    </source>
</evidence>
<feature type="compositionally biased region" description="Basic and acidic residues" evidence="9">
    <location>
        <begin position="720"/>
        <end position="732"/>
    </location>
</feature>
<dbReference type="GO" id="GO:0003777">
    <property type="term" value="F:microtubule motor activity"/>
    <property type="evidence" value="ECO:0007669"/>
    <property type="project" value="InterPro"/>
</dbReference>
<feature type="binding site" evidence="8">
    <location>
        <begin position="385"/>
        <end position="392"/>
    </location>
    <ligand>
        <name>ATP</name>
        <dbReference type="ChEBI" id="CHEBI:30616"/>
    </ligand>
</feature>
<feature type="compositionally biased region" description="Basic and acidic residues" evidence="9">
    <location>
        <begin position="619"/>
        <end position="633"/>
    </location>
</feature>
<dbReference type="PROSITE" id="PS00411">
    <property type="entry name" value="KINESIN_MOTOR_1"/>
    <property type="match status" value="1"/>
</dbReference>
<dbReference type="SUPFAM" id="SSF47769">
    <property type="entry name" value="SAM/Pointed domain"/>
    <property type="match status" value="1"/>
</dbReference>
<feature type="compositionally biased region" description="Polar residues" evidence="9">
    <location>
        <begin position="138"/>
        <end position="148"/>
    </location>
</feature>
<feature type="compositionally biased region" description="Basic and acidic residues" evidence="9">
    <location>
        <begin position="1220"/>
        <end position="1233"/>
    </location>
</feature>
<dbReference type="RefSeq" id="XP_017269090.1">
    <property type="nucleotide sequence ID" value="XM_017413601.3"/>
</dbReference>
<dbReference type="Pfam" id="PF00225">
    <property type="entry name" value="Kinesin"/>
    <property type="match status" value="1"/>
</dbReference>
<evidence type="ECO:0000256" key="9">
    <source>
        <dbReference type="SAM" id="MobiDB-lite"/>
    </source>
</evidence>
<dbReference type="GO" id="GO:0005524">
    <property type="term" value="F:ATP binding"/>
    <property type="evidence" value="ECO:0007669"/>
    <property type="project" value="UniProtKB-UniRule"/>
</dbReference>
<evidence type="ECO:0000313" key="11">
    <source>
        <dbReference type="Ensembl" id="ENSKMAP00000026420.1"/>
    </source>
</evidence>
<dbReference type="InterPro" id="IPR019821">
    <property type="entry name" value="Kinesin_motor_CS"/>
</dbReference>
<dbReference type="PANTHER" id="PTHR47971:SF20">
    <property type="entry name" value="KINESIN-LIKE PROTEIN KIF24"/>
    <property type="match status" value="1"/>
</dbReference>
<keyword evidence="6" id="KW-0206">Cytoskeleton</keyword>
<feature type="region of interest" description="Disordered" evidence="9">
    <location>
        <begin position="1354"/>
        <end position="1379"/>
    </location>
</feature>
<keyword evidence="2" id="KW-0493">Microtubule</keyword>
<comment type="similarity">
    <text evidence="7">Belongs to the TRAFAC class myosin-kinesin ATPase superfamily. Kinesin family. KIN-13 subfamily.</text>
</comment>
<dbReference type="InterPro" id="IPR013761">
    <property type="entry name" value="SAM/pointed_sf"/>
</dbReference>
<dbReference type="InterPro" id="IPR027417">
    <property type="entry name" value="P-loop_NTPase"/>
</dbReference>
<dbReference type="GO" id="GO:0007018">
    <property type="term" value="P:microtubule-based movement"/>
    <property type="evidence" value="ECO:0007669"/>
    <property type="project" value="InterPro"/>
</dbReference>
<evidence type="ECO:0000256" key="5">
    <source>
        <dbReference type="ARBA" id="ARBA00023175"/>
    </source>
</evidence>
<keyword evidence="6" id="KW-0963">Cytoplasm</keyword>
<evidence type="ECO:0000313" key="12">
    <source>
        <dbReference type="Proteomes" id="UP000264800"/>
    </source>
</evidence>
<feature type="compositionally biased region" description="Low complexity" evidence="9">
    <location>
        <begin position="637"/>
        <end position="651"/>
    </location>
</feature>
<evidence type="ECO:0000256" key="1">
    <source>
        <dbReference type="ARBA" id="ARBA00004245"/>
    </source>
</evidence>
<feature type="region of interest" description="Disordered" evidence="9">
    <location>
        <begin position="802"/>
        <end position="837"/>
    </location>
</feature>
<dbReference type="FunFam" id="3.40.850.10:FF:000012">
    <property type="entry name" value="Kinesin-like protein"/>
    <property type="match status" value="1"/>
</dbReference>
<dbReference type="RefSeq" id="XP_017269091.1">
    <property type="nucleotide sequence ID" value="XM_017413602.3"/>
</dbReference>
<feature type="region of interest" description="Disordered" evidence="9">
    <location>
        <begin position="93"/>
        <end position="159"/>
    </location>
</feature>
<feature type="region of interest" description="Disordered" evidence="9">
    <location>
        <begin position="1051"/>
        <end position="1078"/>
    </location>
</feature>
<dbReference type="PROSITE" id="PS50067">
    <property type="entry name" value="KINESIN_MOTOR_2"/>
    <property type="match status" value="1"/>
</dbReference>
<evidence type="ECO:0000256" key="8">
    <source>
        <dbReference type="PROSITE-ProRule" id="PRU00283"/>
    </source>
</evidence>
<dbReference type="OrthoDB" id="3176171at2759"/>
<protein>
    <submittedName>
        <fullName evidence="11">Kinesin-like protein KIF24</fullName>
    </submittedName>
</protein>
<feature type="compositionally biased region" description="Basic and acidic residues" evidence="9">
    <location>
        <begin position="818"/>
        <end position="837"/>
    </location>
</feature>
<dbReference type="SUPFAM" id="SSF52540">
    <property type="entry name" value="P-loop containing nucleoside triphosphate hydrolases"/>
    <property type="match status" value="1"/>
</dbReference>
<evidence type="ECO:0000256" key="4">
    <source>
        <dbReference type="ARBA" id="ARBA00022840"/>
    </source>
</evidence>
<name>A0A3Q3BAD7_KRYMA</name>
<reference evidence="11" key="1">
    <citation type="submission" date="2025-08" db="UniProtKB">
        <authorList>
            <consortium name="Ensembl"/>
        </authorList>
    </citation>
    <scope>IDENTIFICATION</scope>
</reference>
<keyword evidence="5 8" id="KW-0505">Motor protein</keyword>
<dbReference type="Proteomes" id="UP000264800">
    <property type="component" value="Unplaced"/>
</dbReference>
<comment type="subcellular location">
    <subcellularLocation>
        <location evidence="1">Cytoplasm</location>
        <location evidence="1">Cytoskeleton</location>
    </subcellularLocation>
</comment>
<sequence length="1475" mass="165608">MTVCLYECLRAAGLQHHYDRFTLVGVCRAAHLSSLKMEDYSLLGVHSMEDRTRLFHLVQLVKTLDLKSLLNDDVVVYNENVYDGGDEDYSAVDGRFSPDGYGNPDEDLSDNQDENKASMGSSSFAGPSHVRRRLEFTVESSHPAQHNKNGLPVHGNESATPMQHTLLSRRFELNGHRESKTHKFDVHKCLHDCQNEEKLHIKRGPSVFNYDIRLLPNSKTSHKHHPSPVTVTSKTINNKSLTLKERKVIYKRKIYSTGMTKPIPVYEAKRTAGYNYGLPLTSPRAPNNKYLGGQRISVCVRKRPLTRAECRRREADVVTTPAGDCVVVHESKEAVDLTEYILQHRFYFDHVFGEESSNEEVYQKTVYPLVQHMLSGGKATCFAYGQTGAGKTYTMLGSCPGRPGLYALAVQDIFAHLSATHSYCLPQLVYVSFFEIYCGQLYDLLDHRKRVFAREDRQKMVHISGLCNVRVDSVSSLLEVISQGTAERTQGMSGVNPLSSRSHALLQIQLRDLNQQTTGRMCFVDLAGSERASDAKEPDRQTRMEGAEINQSLLALKECIRSLDREESHTPFRQSKLTQVLKDSFVGDSITCMIANISPGRQATEHTLNTLRYADRVKELKGQGEQKEKKRCETGLSSKYNMSNSNKSQSNVGAVKKPKSIGPSKPAKRIHTDSTFLCSTPKNSSCGQKTQSRIERQIGLEHITPVRGWLPNGDGGHWSKQADEKEGRRMKNERYRSCNSHCVREKSTRAAPVHKQLTKQQQNKEEALESYLAFAKVESGFQLRERENHQLTIKERRKEQTKWIEKRGQTGSLHSCRSNKEERQRERNVLQDDDKEKMRHLRQYHQQLQQLILSSTSSSADLLSSSTCPSSSSSSLGSLSPSLHSSCCSYFTQMDHKLNGFSDVHTDRVDVDCYRRQISLLRGEDFVQNQTSAKYCMNNDVDIHGSYGGVREDQRVGKCESERKRLAEATSERNRRREHKQCAWVAKEEMESANRMTSAPPTNVEAPLICSWDSVDRGDLIVEGLEALDAPDNGVWSIGQIEAANYHNLESAHSSFSPPPFESQHQRAPAERPLSPPNENAIVVLTSDKLNETSDESKNNKQDCSVLILPFQNISEAVPLNSANIRLFSHIQSTTYPVTTAMTLTESLNKPSECPVYTQSGNHPDFRAKMSVLPLDETSLESFNYTMDPLSISLLHADQQPATASFLRGHTSNTCLCVHKSENGDDHKGETGKESFSGVETEREIVEDEDAEFHLSLLEPPHVKTFHPTAPATSNTTLLSLHDGENDQKNLSALDYKAPASSGRTPLMSLPIQHTENTSSLAVHKTPSCSFATQPLENVLGHLDIVHSNQSIISKVSPKPSKAAEPRGQESNSNQQIRPTTHLFTMDSLNHAKWCVVEAHLEQLKEVNALSHKEGKLLCQRHDMAFGEYVHKLAEILERKARCVHSMRAQLQPYLKPILSNHHPSTQGDNHDSAV</sequence>
<proteinExistence type="inferred from homology"/>
<dbReference type="PANTHER" id="PTHR47971">
    <property type="entry name" value="KINESIN-RELATED PROTEIN 6"/>
    <property type="match status" value="1"/>
</dbReference>
<feature type="domain" description="Kinesin motor" evidence="10">
    <location>
        <begin position="295"/>
        <end position="620"/>
    </location>
</feature>
<keyword evidence="3 8" id="KW-0547">Nucleotide-binding</keyword>
<dbReference type="GeneID" id="108234414"/>
<feature type="compositionally biased region" description="Polar residues" evidence="9">
    <location>
        <begin position="1369"/>
        <end position="1379"/>
    </location>
</feature>
<dbReference type="SMART" id="SM00129">
    <property type="entry name" value="KISc"/>
    <property type="match status" value="1"/>
</dbReference>
<dbReference type="CDD" id="cd01367">
    <property type="entry name" value="KISc_KIF2_like"/>
    <property type="match status" value="1"/>
</dbReference>
<dbReference type="PRINTS" id="PR00380">
    <property type="entry name" value="KINESINHEAVY"/>
</dbReference>
<dbReference type="GO" id="GO:0005874">
    <property type="term" value="C:microtubule"/>
    <property type="evidence" value="ECO:0007669"/>
    <property type="project" value="UniProtKB-KW"/>
</dbReference>
<dbReference type="GeneTree" id="ENSGT00940000154046"/>
<feature type="region of interest" description="Disordered" evidence="9">
    <location>
        <begin position="706"/>
        <end position="732"/>
    </location>
</feature>
<dbReference type="GO" id="GO:0007019">
    <property type="term" value="P:microtubule depolymerization"/>
    <property type="evidence" value="ECO:0007669"/>
    <property type="project" value="TreeGrafter"/>
</dbReference>
<dbReference type="GO" id="GO:0008017">
    <property type="term" value="F:microtubule binding"/>
    <property type="evidence" value="ECO:0007669"/>
    <property type="project" value="InterPro"/>
</dbReference>
<accession>A0A3Q3BAD7</accession>
<dbReference type="KEGG" id="kmr:108234414"/>
<dbReference type="STRING" id="37003.ENSKMAP00000026420"/>
<dbReference type="Ensembl" id="ENSKMAT00000026759.1">
    <property type="protein sequence ID" value="ENSKMAP00000026420.1"/>
    <property type="gene ID" value="ENSKMAG00000019603.1"/>
</dbReference>
<dbReference type="Gene3D" id="3.40.850.10">
    <property type="entry name" value="Kinesin motor domain"/>
    <property type="match status" value="1"/>
</dbReference>
<keyword evidence="12" id="KW-1185">Reference proteome</keyword>
<organism evidence="11 12">
    <name type="scientific">Kryptolebias marmoratus</name>
    <name type="common">Mangrove killifish</name>
    <name type="synonym">Rivulus marmoratus</name>
    <dbReference type="NCBI Taxonomy" id="37003"/>
    <lineage>
        <taxon>Eukaryota</taxon>
        <taxon>Metazoa</taxon>
        <taxon>Chordata</taxon>
        <taxon>Craniata</taxon>
        <taxon>Vertebrata</taxon>
        <taxon>Euteleostomi</taxon>
        <taxon>Actinopterygii</taxon>
        <taxon>Neopterygii</taxon>
        <taxon>Teleostei</taxon>
        <taxon>Neoteleostei</taxon>
        <taxon>Acanthomorphata</taxon>
        <taxon>Ovalentaria</taxon>
        <taxon>Atherinomorphae</taxon>
        <taxon>Cyprinodontiformes</taxon>
        <taxon>Rivulidae</taxon>
        <taxon>Kryptolebias</taxon>
    </lineage>
</organism>
<evidence type="ECO:0000259" key="10">
    <source>
        <dbReference type="PROSITE" id="PS50067"/>
    </source>
</evidence>
<dbReference type="InterPro" id="IPR027640">
    <property type="entry name" value="Kinesin-like_fam"/>
</dbReference>
<dbReference type="OMA" id="HITPVRG"/>
<dbReference type="InterPro" id="IPR001752">
    <property type="entry name" value="Kinesin_motor_dom"/>
</dbReference>